<feature type="region of interest" description="Disordered" evidence="8">
    <location>
        <begin position="1"/>
        <end position="20"/>
    </location>
</feature>
<dbReference type="AlphaFoldDB" id="A0A7I8KKA3"/>
<evidence type="ECO:0000256" key="1">
    <source>
        <dbReference type="ARBA" id="ARBA00004123"/>
    </source>
</evidence>
<evidence type="ECO:0000256" key="7">
    <source>
        <dbReference type="SAM" id="Coils"/>
    </source>
</evidence>
<dbReference type="Pfam" id="PF13837">
    <property type="entry name" value="Myb_DNA-bind_4"/>
    <property type="match status" value="1"/>
</dbReference>
<reference evidence="10" key="1">
    <citation type="submission" date="2020-02" db="EMBL/GenBank/DDBJ databases">
        <authorList>
            <person name="Scholz U."/>
            <person name="Mascher M."/>
            <person name="Fiebig A."/>
        </authorList>
    </citation>
    <scope>NUCLEOTIDE SEQUENCE</scope>
</reference>
<keyword evidence="11" id="KW-1185">Reference proteome</keyword>
<gene>
    <name evidence="10" type="ORF">SI8410_06008875</name>
</gene>
<dbReference type="Gene3D" id="1.10.10.60">
    <property type="entry name" value="Homeodomain-like"/>
    <property type="match status" value="1"/>
</dbReference>
<dbReference type="GO" id="GO:0005634">
    <property type="term" value="C:nucleus"/>
    <property type="evidence" value="ECO:0007669"/>
    <property type="project" value="UniProtKB-SubCell"/>
</dbReference>
<name>A0A7I8KKA3_SPIIN</name>
<dbReference type="InterPro" id="IPR044822">
    <property type="entry name" value="Myb_DNA-bind_4"/>
</dbReference>
<dbReference type="GO" id="GO:0000976">
    <property type="term" value="F:transcription cis-regulatory region binding"/>
    <property type="evidence" value="ECO:0007669"/>
    <property type="project" value="TreeGrafter"/>
</dbReference>
<protein>
    <recommendedName>
        <fullName evidence="9">Myb/SANT-like DNA-binding domain-containing protein</fullName>
    </recommendedName>
</protein>
<dbReference type="PANTHER" id="PTHR31307:SF40">
    <property type="entry name" value="TRIHELIX TRANSCRIPTION FACTOR ENAP1-RELATED"/>
    <property type="match status" value="1"/>
</dbReference>
<dbReference type="Proteomes" id="UP000663760">
    <property type="component" value="Chromosome 6"/>
</dbReference>
<feature type="compositionally biased region" description="Basic and acidic residues" evidence="8">
    <location>
        <begin position="181"/>
        <end position="190"/>
    </location>
</feature>
<evidence type="ECO:0000256" key="8">
    <source>
        <dbReference type="SAM" id="MobiDB-lite"/>
    </source>
</evidence>
<feature type="coiled-coil region" evidence="7">
    <location>
        <begin position="261"/>
        <end position="292"/>
    </location>
</feature>
<evidence type="ECO:0000256" key="2">
    <source>
        <dbReference type="ARBA" id="ARBA00023015"/>
    </source>
</evidence>
<evidence type="ECO:0000313" key="10">
    <source>
        <dbReference type="EMBL" id="CAA7398210.1"/>
    </source>
</evidence>
<dbReference type="FunFam" id="1.10.10.60:FF:000104">
    <property type="entry name" value="trihelix transcription factor ASIL2"/>
    <property type="match status" value="1"/>
</dbReference>
<accession>A0A7I8KKA3</accession>
<keyword evidence="3 7" id="KW-0175">Coiled coil</keyword>
<sequence>MEHLQRGQHHASYAGGGGGREDCWTEEATEALIEVWGERFVELNRGNLRQKDWKDVAMAVNEHLVAVGKPRKTDIQCKNRIDTLKKKFKLEKSKPGSSRWAFYPRLEELICPDTSSPAGDGGGKKPQGSVGTSTRSQRDSPLSFTIKRRSPSNANPNAGAFSEGSSSRSKMNSSPVSSESSRGDDGRVNNDGDGDEEEGNGSFHGRKVLLGRRRQWGSSLDIDRLVGGGGGNRASGGSGGVGMDGAFGELAKAIVKFGEIYERVENSKQQQMLELERQRMEFAKELEFQRMQMFMEAQLELEKMKRPKYSSGAGEDTDVTSASLFGIPIFICFPHNISPLLVIIDC</sequence>
<feature type="region of interest" description="Disordered" evidence="8">
    <location>
        <begin position="112"/>
        <end position="206"/>
    </location>
</feature>
<keyword evidence="4" id="KW-0238">DNA-binding</keyword>
<feature type="domain" description="Myb/SANT-like DNA-binding" evidence="9">
    <location>
        <begin position="22"/>
        <end position="109"/>
    </location>
</feature>
<evidence type="ECO:0000256" key="3">
    <source>
        <dbReference type="ARBA" id="ARBA00023054"/>
    </source>
</evidence>
<organism evidence="10 11">
    <name type="scientific">Spirodela intermedia</name>
    <name type="common">Intermediate duckweed</name>
    <dbReference type="NCBI Taxonomy" id="51605"/>
    <lineage>
        <taxon>Eukaryota</taxon>
        <taxon>Viridiplantae</taxon>
        <taxon>Streptophyta</taxon>
        <taxon>Embryophyta</taxon>
        <taxon>Tracheophyta</taxon>
        <taxon>Spermatophyta</taxon>
        <taxon>Magnoliopsida</taxon>
        <taxon>Liliopsida</taxon>
        <taxon>Araceae</taxon>
        <taxon>Lemnoideae</taxon>
        <taxon>Spirodela</taxon>
    </lineage>
</organism>
<dbReference type="InterPro" id="IPR044823">
    <property type="entry name" value="ASIL1/2-like"/>
</dbReference>
<keyword evidence="5" id="KW-0804">Transcription</keyword>
<evidence type="ECO:0000313" key="11">
    <source>
        <dbReference type="Proteomes" id="UP000663760"/>
    </source>
</evidence>
<proteinExistence type="predicted"/>
<keyword evidence="2" id="KW-0805">Transcription regulation</keyword>
<dbReference type="PANTHER" id="PTHR31307">
    <property type="entry name" value="TRIHELIX TRANSCRIPTION FACTOR ASIL2"/>
    <property type="match status" value="1"/>
</dbReference>
<comment type="subcellular location">
    <subcellularLocation>
        <location evidence="1">Nucleus</location>
    </subcellularLocation>
</comment>
<evidence type="ECO:0000256" key="5">
    <source>
        <dbReference type="ARBA" id="ARBA00023163"/>
    </source>
</evidence>
<evidence type="ECO:0000259" key="9">
    <source>
        <dbReference type="Pfam" id="PF13837"/>
    </source>
</evidence>
<keyword evidence="6" id="KW-0539">Nucleus</keyword>
<feature type="compositionally biased region" description="Polar residues" evidence="8">
    <location>
        <begin position="129"/>
        <end position="143"/>
    </location>
</feature>
<feature type="compositionally biased region" description="Polar residues" evidence="8">
    <location>
        <begin position="163"/>
        <end position="180"/>
    </location>
</feature>
<evidence type="ECO:0000256" key="6">
    <source>
        <dbReference type="ARBA" id="ARBA00023242"/>
    </source>
</evidence>
<evidence type="ECO:0000256" key="4">
    <source>
        <dbReference type="ARBA" id="ARBA00023125"/>
    </source>
</evidence>
<dbReference type="EMBL" id="LR746269">
    <property type="protein sequence ID" value="CAA7398210.1"/>
    <property type="molecule type" value="Genomic_DNA"/>
</dbReference>
<dbReference type="OrthoDB" id="2019351at2759"/>